<name>A0AAV5JKZ6_9ROSI</name>
<dbReference type="GO" id="GO:0016491">
    <property type="term" value="F:oxidoreductase activity"/>
    <property type="evidence" value="ECO:0007669"/>
    <property type="project" value="UniProtKB-KW"/>
</dbReference>
<evidence type="ECO:0000256" key="2">
    <source>
        <dbReference type="ARBA" id="ARBA00022857"/>
    </source>
</evidence>
<proteinExistence type="inferred from homology"/>
<protein>
    <submittedName>
        <fullName evidence="5">Uncharacterized protein</fullName>
    </submittedName>
</protein>
<dbReference type="InterPro" id="IPR036291">
    <property type="entry name" value="NAD(P)-bd_dom_sf"/>
</dbReference>
<evidence type="ECO:0000256" key="3">
    <source>
        <dbReference type="ARBA" id="ARBA00023002"/>
    </source>
</evidence>
<dbReference type="PANTHER" id="PTHR43490">
    <property type="entry name" value="(+)-NEOMENTHOL DEHYDROGENASE"/>
    <property type="match status" value="1"/>
</dbReference>
<evidence type="ECO:0000313" key="5">
    <source>
        <dbReference type="EMBL" id="GKV13096.1"/>
    </source>
</evidence>
<comment type="similarity">
    <text evidence="1">Belongs to the short-chain dehydrogenases/reductases (SDR) family.</text>
</comment>
<dbReference type="EMBL" id="BPVZ01000037">
    <property type="protein sequence ID" value="GKV13096.1"/>
    <property type="molecule type" value="Genomic_DNA"/>
</dbReference>
<organism evidence="5 6">
    <name type="scientific">Rubroshorea leprosula</name>
    <dbReference type="NCBI Taxonomy" id="152421"/>
    <lineage>
        <taxon>Eukaryota</taxon>
        <taxon>Viridiplantae</taxon>
        <taxon>Streptophyta</taxon>
        <taxon>Embryophyta</taxon>
        <taxon>Tracheophyta</taxon>
        <taxon>Spermatophyta</taxon>
        <taxon>Magnoliopsida</taxon>
        <taxon>eudicotyledons</taxon>
        <taxon>Gunneridae</taxon>
        <taxon>Pentapetalae</taxon>
        <taxon>rosids</taxon>
        <taxon>malvids</taxon>
        <taxon>Malvales</taxon>
        <taxon>Dipterocarpaceae</taxon>
        <taxon>Rubroshorea</taxon>
    </lineage>
</organism>
<gene>
    <name evidence="5" type="ORF">SLEP1_g24163</name>
</gene>
<dbReference type="PANTHER" id="PTHR43490:SF98">
    <property type="entry name" value="OS02G0640600 PROTEIN"/>
    <property type="match status" value="1"/>
</dbReference>
<evidence type="ECO:0000256" key="1">
    <source>
        <dbReference type="ARBA" id="ARBA00006484"/>
    </source>
</evidence>
<accession>A0AAV5JKZ6</accession>
<reference evidence="5 6" key="1">
    <citation type="journal article" date="2021" name="Commun. Biol.">
        <title>The genome of Shorea leprosula (Dipterocarpaceae) highlights the ecological relevance of drought in aseasonal tropical rainforests.</title>
        <authorList>
            <person name="Ng K.K.S."/>
            <person name="Kobayashi M.J."/>
            <person name="Fawcett J.A."/>
            <person name="Hatakeyama M."/>
            <person name="Paape T."/>
            <person name="Ng C.H."/>
            <person name="Ang C.C."/>
            <person name="Tnah L.H."/>
            <person name="Lee C.T."/>
            <person name="Nishiyama T."/>
            <person name="Sese J."/>
            <person name="O'Brien M.J."/>
            <person name="Copetti D."/>
            <person name="Mohd Noor M.I."/>
            <person name="Ong R.C."/>
            <person name="Putra M."/>
            <person name="Sireger I.Z."/>
            <person name="Indrioko S."/>
            <person name="Kosugi Y."/>
            <person name="Izuno A."/>
            <person name="Isagi Y."/>
            <person name="Lee S.L."/>
            <person name="Shimizu K.K."/>
        </authorList>
    </citation>
    <scope>NUCLEOTIDE SEQUENCE [LARGE SCALE GENOMIC DNA]</scope>
    <source>
        <strain evidence="5">214</strain>
    </source>
</reference>
<sequence>MEAVSRKRDLASIASLTDFIKSQFGKLDILVNNAGIPGVIADADALELQILESVEEGAAGPTRLALLPNGGPSDLSFKQMEEQEF</sequence>
<dbReference type="GO" id="GO:0016020">
    <property type="term" value="C:membrane"/>
    <property type="evidence" value="ECO:0007669"/>
    <property type="project" value="TreeGrafter"/>
</dbReference>
<dbReference type="Proteomes" id="UP001054252">
    <property type="component" value="Unassembled WGS sequence"/>
</dbReference>
<keyword evidence="6" id="KW-1185">Reference proteome</keyword>
<dbReference type="AlphaFoldDB" id="A0AAV5JKZ6"/>
<dbReference type="Gene3D" id="3.40.50.720">
    <property type="entry name" value="NAD(P)-binding Rossmann-like Domain"/>
    <property type="match status" value="1"/>
</dbReference>
<evidence type="ECO:0000313" key="6">
    <source>
        <dbReference type="Proteomes" id="UP001054252"/>
    </source>
</evidence>
<keyword evidence="3" id="KW-0560">Oxidoreductase</keyword>
<evidence type="ECO:0000256" key="4">
    <source>
        <dbReference type="SAM" id="MobiDB-lite"/>
    </source>
</evidence>
<keyword evidence="2" id="KW-0521">NADP</keyword>
<comment type="caution">
    <text evidence="5">The sequence shown here is derived from an EMBL/GenBank/DDBJ whole genome shotgun (WGS) entry which is preliminary data.</text>
</comment>
<dbReference type="SUPFAM" id="SSF51735">
    <property type="entry name" value="NAD(P)-binding Rossmann-fold domains"/>
    <property type="match status" value="1"/>
</dbReference>
<feature type="region of interest" description="Disordered" evidence="4">
    <location>
        <begin position="62"/>
        <end position="85"/>
    </location>
</feature>